<gene>
    <name evidence="5" type="ORF">EUGRSUZ_A02906</name>
</gene>
<evidence type="ECO:0000256" key="2">
    <source>
        <dbReference type="SAM" id="MobiDB-lite"/>
    </source>
</evidence>
<evidence type="ECO:0000256" key="3">
    <source>
        <dbReference type="SAM" id="Phobius"/>
    </source>
</evidence>
<feature type="transmembrane region" description="Helical" evidence="3">
    <location>
        <begin position="449"/>
        <end position="473"/>
    </location>
</feature>
<feature type="compositionally biased region" description="Basic and acidic residues" evidence="2">
    <location>
        <begin position="169"/>
        <end position="196"/>
    </location>
</feature>
<dbReference type="InParanoid" id="A0A059DKD1"/>
<dbReference type="Gramene" id="KCW90854">
    <property type="protein sequence ID" value="KCW90854"/>
    <property type="gene ID" value="EUGRSUZ_A02906"/>
</dbReference>
<feature type="non-terminal residue" evidence="5">
    <location>
        <position position="1"/>
    </location>
</feature>
<dbReference type="GO" id="GO:0007131">
    <property type="term" value="P:reciprocal meiotic recombination"/>
    <property type="evidence" value="ECO:0007669"/>
    <property type="project" value="InterPro"/>
</dbReference>
<protein>
    <recommendedName>
        <fullName evidence="4">PTC1-like winged helix-turn-helix domain-containing protein</fullName>
    </recommendedName>
</protein>
<feature type="coiled-coil region" evidence="1">
    <location>
        <begin position="395"/>
        <end position="422"/>
    </location>
</feature>
<reference evidence="5" key="1">
    <citation type="submission" date="2013-07" db="EMBL/GenBank/DDBJ databases">
        <title>The genome of Eucalyptus grandis.</title>
        <authorList>
            <person name="Schmutz J."/>
            <person name="Hayes R."/>
            <person name="Myburg A."/>
            <person name="Tuskan G."/>
            <person name="Grattapaglia D."/>
            <person name="Rokhsar D.S."/>
        </authorList>
    </citation>
    <scope>NUCLEOTIDE SEQUENCE</scope>
    <source>
        <tissue evidence="5">Leaf extractions</tissue>
    </source>
</reference>
<dbReference type="InterPro" id="IPR044221">
    <property type="entry name" value="DYAD/AMEIOTIC1"/>
</dbReference>
<dbReference type="PANTHER" id="PTHR46740:SF2">
    <property type="entry name" value="PROTEIN DYAD"/>
    <property type="match status" value="1"/>
</dbReference>
<feature type="compositionally biased region" description="Basic residues" evidence="2">
    <location>
        <begin position="230"/>
        <end position="250"/>
    </location>
</feature>
<feature type="region of interest" description="Disordered" evidence="2">
    <location>
        <begin position="162"/>
        <end position="265"/>
    </location>
</feature>
<dbReference type="PANTHER" id="PTHR46740">
    <property type="entry name" value="PROTEIN DYAD"/>
    <property type="match status" value="1"/>
</dbReference>
<keyword evidence="1" id="KW-0175">Coiled coil</keyword>
<proteinExistence type="predicted"/>
<evidence type="ECO:0000313" key="5">
    <source>
        <dbReference type="EMBL" id="KCW90854.1"/>
    </source>
</evidence>
<dbReference type="AlphaFoldDB" id="A0A059DKD1"/>
<keyword evidence="3" id="KW-0812">Transmembrane</keyword>
<dbReference type="STRING" id="71139.A0A059DKD1"/>
<keyword evidence="3" id="KW-1133">Transmembrane helix</keyword>
<dbReference type="Pfam" id="PF25874">
    <property type="entry name" value="WHD_plant_repro"/>
    <property type="match status" value="1"/>
</dbReference>
<feature type="compositionally biased region" description="Acidic residues" evidence="2">
    <location>
        <begin position="197"/>
        <end position="222"/>
    </location>
</feature>
<sequence>EEDVSAGFFYEIDHDKLSSKHPEQLKLVRVAMVSEKAGRSVSLRFPSIYSLRKHFSSGDQTDRKKTPALDEKYVLGSEIAGQLLRRRIAAAELAEKKSSWGFWAYGRTASSPAPVVSGSSTGIIAKKGSCWSELECNGMVRWGKRRQVRFLSRHAENNDNLRLLSQSVEHGRPEKEKETTEGQEIEVEKSPEVKEKEDEEEEDEVKEDEAKEDEEDEEEAEASTEIIPRKIPKRKCKGQKRTRASKRAKRDQKPQAVKVHSHVKRKGIRGSIERWSAERYKLAERNMLKILKEKRAVAGNPILRPALRSEARKLIGDTGLLDHLLKHMAGKLAPGGAERFRRRHNADGAMEYWLESANLVEVRKAAGVEDPYWTPPPGWKPGDNPTRDPTCAREIKQLKEEMANLKRDMQELVSQKQEEDLVVETTPTSCMSCLNLDHDSPLVPMKVTVVFAFFFQVTAFESIFWSVLLVFVVY</sequence>
<keyword evidence="3" id="KW-0472">Membrane</keyword>
<feature type="domain" description="PTC1-like winged helix-turn-helix" evidence="4">
    <location>
        <begin position="274"/>
        <end position="356"/>
    </location>
</feature>
<dbReference type="InterPro" id="IPR059080">
    <property type="entry name" value="WHD_PTC1"/>
</dbReference>
<organism evidence="5">
    <name type="scientific">Eucalyptus grandis</name>
    <name type="common">Flooded gum</name>
    <dbReference type="NCBI Taxonomy" id="71139"/>
    <lineage>
        <taxon>Eukaryota</taxon>
        <taxon>Viridiplantae</taxon>
        <taxon>Streptophyta</taxon>
        <taxon>Embryophyta</taxon>
        <taxon>Tracheophyta</taxon>
        <taxon>Spermatophyta</taxon>
        <taxon>Magnoliopsida</taxon>
        <taxon>eudicotyledons</taxon>
        <taxon>Gunneridae</taxon>
        <taxon>Pentapetalae</taxon>
        <taxon>rosids</taxon>
        <taxon>malvids</taxon>
        <taxon>Myrtales</taxon>
        <taxon>Myrtaceae</taxon>
        <taxon>Myrtoideae</taxon>
        <taxon>Eucalypteae</taxon>
        <taxon>Eucalyptus</taxon>
    </lineage>
</organism>
<dbReference type="GO" id="GO:0051177">
    <property type="term" value="P:meiotic sister chromatid cohesion"/>
    <property type="evidence" value="ECO:0007669"/>
    <property type="project" value="InterPro"/>
</dbReference>
<dbReference type="EMBL" id="KK198753">
    <property type="protein sequence ID" value="KCW90854.1"/>
    <property type="molecule type" value="Genomic_DNA"/>
</dbReference>
<evidence type="ECO:0000256" key="1">
    <source>
        <dbReference type="SAM" id="Coils"/>
    </source>
</evidence>
<accession>A0A059DKD1</accession>
<evidence type="ECO:0000259" key="4">
    <source>
        <dbReference type="Pfam" id="PF25874"/>
    </source>
</evidence>
<dbReference type="eggNOG" id="ENOG502QU2W">
    <property type="taxonomic scope" value="Eukaryota"/>
</dbReference>
<name>A0A059DKD1_EUCGR</name>
<dbReference type="OMA" id="EGKMEYW"/>